<sequence length="322" mass="33694">MASRIVVTQPVHAEGLDRLRAAGHDVVVLDSPRGLTAEEVRAATDGADALLSQLSDRITAEVFEETSLRIVATIATGYDNIDVRAASEADVVVTHTPDVLTDATADLAMTLMLAVARHIPESDATVRSGSTGPFRLLHEPMGIDISGATLGIVGLGRIGEAVAQRAHFGFGMTIRYTARSAHPAAEERFAAERLPLEQLLAESDVVSLHAPLTDETRHLINRETLALMRPGAILVNTGRGGLVSEVDLAAALRAGRIAGAGLDVFENEPDVHPDLLACGPRVVLTPHVGSATAKTRAAMTAMAVDNILAVLAGDPPPNPVPA</sequence>
<gene>
    <name evidence="6" type="ORF">GCM10020369_48970</name>
</gene>
<dbReference type="SUPFAM" id="SSF51735">
    <property type="entry name" value="NAD(P)-binding Rossmann-fold domains"/>
    <property type="match status" value="1"/>
</dbReference>
<feature type="domain" description="D-isomer specific 2-hydroxyacid dehydrogenase catalytic" evidence="4">
    <location>
        <begin position="5"/>
        <end position="320"/>
    </location>
</feature>
<dbReference type="EMBL" id="BAAAYN010000031">
    <property type="protein sequence ID" value="GAA3391353.1"/>
    <property type="molecule type" value="Genomic_DNA"/>
</dbReference>
<dbReference type="Pfam" id="PF00389">
    <property type="entry name" value="2-Hacid_dh"/>
    <property type="match status" value="1"/>
</dbReference>
<dbReference type="InterPro" id="IPR036291">
    <property type="entry name" value="NAD(P)-bd_dom_sf"/>
</dbReference>
<dbReference type="PROSITE" id="PS00670">
    <property type="entry name" value="D_2_HYDROXYACID_DH_2"/>
    <property type="match status" value="1"/>
</dbReference>
<dbReference type="InterPro" id="IPR006140">
    <property type="entry name" value="D-isomer_DH_NAD-bd"/>
</dbReference>
<comment type="caution">
    <text evidence="6">The sequence shown here is derived from an EMBL/GenBank/DDBJ whole genome shotgun (WGS) entry which is preliminary data.</text>
</comment>
<keyword evidence="7" id="KW-1185">Reference proteome</keyword>
<dbReference type="PANTHER" id="PTHR10996:SF283">
    <property type="entry name" value="GLYOXYLATE_HYDROXYPYRUVATE REDUCTASE B"/>
    <property type="match status" value="1"/>
</dbReference>
<evidence type="ECO:0000256" key="3">
    <source>
        <dbReference type="RuleBase" id="RU003719"/>
    </source>
</evidence>
<protein>
    <submittedName>
        <fullName evidence="6">D-glycerate dehydrogenase</fullName>
    </submittedName>
</protein>
<dbReference type="RefSeq" id="WP_345730532.1">
    <property type="nucleotide sequence ID" value="NZ_BAAAYN010000031.1"/>
</dbReference>
<dbReference type="InterPro" id="IPR029752">
    <property type="entry name" value="D-isomer_DH_CS1"/>
</dbReference>
<dbReference type="PANTHER" id="PTHR10996">
    <property type="entry name" value="2-HYDROXYACID DEHYDROGENASE-RELATED"/>
    <property type="match status" value="1"/>
</dbReference>
<evidence type="ECO:0000256" key="2">
    <source>
        <dbReference type="ARBA" id="ARBA00023002"/>
    </source>
</evidence>
<evidence type="ECO:0000259" key="4">
    <source>
        <dbReference type="Pfam" id="PF00389"/>
    </source>
</evidence>
<name>A0ABP6T363_9ACTN</name>
<dbReference type="InterPro" id="IPR006139">
    <property type="entry name" value="D-isomer_2_OHA_DH_cat_dom"/>
</dbReference>
<dbReference type="Gene3D" id="3.40.50.720">
    <property type="entry name" value="NAD(P)-binding Rossmann-like Domain"/>
    <property type="match status" value="2"/>
</dbReference>
<dbReference type="InterPro" id="IPR029753">
    <property type="entry name" value="D-isomer_DH_CS"/>
</dbReference>
<proteinExistence type="inferred from homology"/>
<evidence type="ECO:0000313" key="7">
    <source>
        <dbReference type="Proteomes" id="UP001501676"/>
    </source>
</evidence>
<keyword evidence="2 3" id="KW-0560">Oxidoreductase</keyword>
<comment type="similarity">
    <text evidence="1 3">Belongs to the D-isomer specific 2-hydroxyacid dehydrogenase family.</text>
</comment>
<dbReference type="InterPro" id="IPR050223">
    <property type="entry name" value="D-isomer_2-hydroxyacid_DH"/>
</dbReference>
<reference evidence="7" key="1">
    <citation type="journal article" date="2019" name="Int. J. Syst. Evol. Microbiol.">
        <title>The Global Catalogue of Microorganisms (GCM) 10K type strain sequencing project: providing services to taxonomists for standard genome sequencing and annotation.</title>
        <authorList>
            <consortium name="The Broad Institute Genomics Platform"/>
            <consortium name="The Broad Institute Genome Sequencing Center for Infectious Disease"/>
            <person name="Wu L."/>
            <person name="Ma J."/>
        </authorList>
    </citation>
    <scope>NUCLEOTIDE SEQUENCE [LARGE SCALE GENOMIC DNA]</scope>
    <source>
        <strain evidence="7">JCM 9458</strain>
    </source>
</reference>
<evidence type="ECO:0000313" key="6">
    <source>
        <dbReference type="EMBL" id="GAA3391353.1"/>
    </source>
</evidence>
<dbReference type="Proteomes" id="UP001501676">
    <property type="component" value="Unassembled WGS sequence"/>
</dbReference>
<evidence type="ECO:0000256" key="1">
    <source>
        <dbReference type="ARBA" id="ARBA00005854"/>
    </source>
</evidence>
<evidence type="ECO:0000259" key="5">
    <source>
        <dbReference type="Pfam" id="PF02826"/>
    </source>
</evidence>
<dbReference type="SUPFAM" id="SSF52283">
    <property type="entry name" value="Formate/glycerate dehydrogenase catalytic domain-like"/>
    <property type="match status" value="1"/>
</dbReference>
<accession>A0ABP6T363</accession>
<dbReference type="PROSITE" id="PS00065">
    <property type="entry name" value="D_2_HYDROXYACID_DH_1"/>
    <property type="match status" value="1"/>
</dbReference>
<organism evidence="6 7">
    <name type="scientific">Cryptosporangium minutisporangium</name>
    <dbReference type="NCBI Taxonomy" id="113569"/>
    <lineage>
        <taxon>Bacteria</taxon>
        <taxon>Bacillati</taxon>
        <taxon>Actinomycetota</taxon>
        <taxon>Actinomycetes</taxon>
        <taxon>Cryptosporangiales</taxon>
        <taxon>Cryptosporangiaceae</taxon>
        <taxon>Cryptosporangium</taxon>
    </lineage>
</organism>
<dbReference type="CDD" id="cd05301">
    <property type="entry name" value="GDH"/>
    <property type="match status" value="1"/>
</dbReference>
<feature type="domain" description="D-isomer specific 2-hydroxyacid dehydrogenase NAD-binding" evidence="5">
    <location>
        <begin position="109"/>
        <end position="289"/>
    </location>
</feature>
<dbReference type="Pfam" id="PF02826">
    <property type="entry name" value="2-Hacid_dh_C"/>
    <property type="match status" value="1"/>
</dbReference>